<reference evidence="1 2" key="1">
    <citation type="journal article" date="2018" name="Front. Plant Sci.">
        <title>Red Clover (Trifolium pratense) and Zigzag Clover (T. medium) - A Picture of Genomic Similarities and Differences.</title>
        <authorList>
            <person name="Dluhosova J."/>
            <person name="Istvanek J."/>
            <person name="Nedelnik J."/>
            <person name="Repkova J."/>
        </authorList>
    </citation>
    <scope>NUCLEOTIDE SEQUENCE [LARGE SCALE GENOMIC DNA]</scope>
    <source>
        <strain evidence="2">cv. 10/8</strain>
        <tissue evidence="1">Leaf</tissue>
    </source>
</reference>
<evidence type="ECO:0000313" key="1">
    <source>
        <dbReference type="EMBL" id="MCI38612.1"/>
    </source>
</evidence>
<organism evidence="1 2">
    <name type="scientific">Trifolium medium</name>
    <dbReference type="NCBI Taxonomy" id="97028"/>
    <lineage>
        <taxon>Eukaryota</taxon>
        <taxon>Viridiplantae</taxon>
        <taxon>Streptophyta</taxon>
        <taxon>Embryophyta</taxon>
        <taxon>Tracheophyta</taxon>
        <taxon>Spermatophyta</taxon>
        <taxon>Magnoliopsida</taxon>
        <taxon>eudicotyledons</taxon>
        <taxon>Gunneridae</taxon>
        <taxon>Pentapetalae</taxon>
        <taxon>rosids</taxon>
        <taxon>fabids</taxon>
        <taxon>Fabales</taxon>
        <taxon>Fabaceae</taxon>
        <taxon>Papilionoideae</taxon>
        <taxon>50 kb inversion clade</taxon>
        <taxon>NPAAA clade</taxon>
        <taxon>Hologalegina</taxon>
        <taxon>IRL clade</taxon>
        <taxon>Trifolieae</taxon>
        <taxon>Trifolium</taxon>
    </lineage>
</organism>
<proteinExistence type="predicted"/>
<evidence type="ECO:0000313" key="2">
    <source>
        <dbReference type="Proteomes" id="UP000265520"/>
    </source>
</evidence>
<name>A0A392RQY6_9FABA</name>
<dbReference type="EMBL" id="LXQA010257636">
    <property type="protein sequence ID" value="MCI38612.1"/>
    <property type="molecule type" value="Genomic_DNA"/>
</dbReference>
<dbReference type="Proteomes" id="UP000265520">
    <property type="component" value="Unassembled WGS sequence"/>
</dbReference>
<protein>
    <submittedName>
        <fullName evidence="1">Uncharacterized protein</fullName>
    </submittedName>
</protein>
<keyword evidence="2" id="KW-1185">Reference proteome</keyword>
<sequence length="49" mass="5981">MKGRDWSMANEGEEDGGFWRWRRLSRYFVEISTKEDLSSERNRVREEVV</sequence>
<dbReference type="AlphaFoldDB" id="A0A392RQY6"/>
<accession>A0A392RQY6</accession>
<comment type="caution">
    <text evidence="1">The sequence shown here is derived from an EMBL/GenBank/DDBJ whole genome shotgun (WGS) entry which is preliminary data.</text>
</comment>